<keyword evidence="7" id="KW-0227">DNA damage</keyword>
<keyword evidence="10" id="KW-0238">DNA-binding</keyword>
<evidence type="ECO:0000256" key="8">
    <source>
        <dbReference type="ARBA" id="ARBA00022833"/>
    </source>
</evidence>
<keyword evidence="13" id="KW-0234">DNA repair</keyword>
<evidence type="ECO:0000259" key="14">
    <source>
        <dbReference type="PROSITE" id="PS01124"/>
    </source>
</evidence>
<dbReference type="SUPFAM" id="SSF57884">
    <property type="entry name" value="Ada DNA repair protein, N-terminal domain (N-Ada 10)"/>
    <property type="match status" value="1"/>
</dbReference>
<dbReference type="GO" id="GO:0008270">
    <property type="term" value="F:zinc ion binding"/>
    <property type="evidence" value="ECO:0007669"/>
    <property type="project" value="InterPro"/>
</dbReference>
<evidence type="ECO:0000313" key="16">
    <source>
        <dbReference type="Proteomes" id="UP000273643"/>
    </source>
</evidence>
<keyword evidence="9" id="KW-0805">Transcription regulation</keyword>
<comment type="catalytic activity">
    <reaction evidence="1">
        <text>Hydrolysis of alkylated DNA, releasing 3-methyladenine, 3-methylguanine, 7-methylguanine and 7-methyladenine.</text>
        <dbReference type="EC" id="3.2.2.21"/>
    </reaction>
</comment>
<keyword evidence="4" id="KW-0489">Methyltransferase</keyword>
<dbReference type="PANTHER" id="PTHR43003:SF13">
    <property type="entry name" value="DNA-3-METHYLADENINE GLYCOSYLASE 2"/>
    <property type="match status" value="1"/>
</dbReference>
<evidence type="ECO:0000313" key="15">
    <source>
        <dbReference type="EMBL" id="ROQ17967.1"/>
    </source>
</evidence>
<dbReference type="GO" id="GO:0043916">
    <property type="term" value="F:DNA-7-methylguanine glycosylase activity"/>
    <property type="evidence" value="ECO:0007669"/>
    <property type="project" value="TreeGrafter"/>
</dbReference>
<evidence type="ECO:0000256" key="6">
    <source>
        <dbReference type="ARBA" id="ARBA00022723"/>
    </source>
</evidence>
<dbReference type="GO" id="GO:0003700">
    <property type="term" value="F:DNA-binding transcription factor activity"/>
    <property type="evidence" value="ECO:0007669"/>
    <property type="project" value="InterPro"/>
</dbReference>
<dbReference type="GO" id="GO:0006307">
    <property type="term" value="P:DNA alkylation repair"/>
    <property type="evidence" value="ECO:0007669"/>
    <property type="project" value="TreeGrafter"/>
</dbReference>
<gene>
    <name evidence="15" type="ORF">EDC38_2939</name>
</gene>
<keyword evidence="5" id="KW-0808">Transferase</keyword>
<comment type="caution">
    <text evidence="15">The sequence shown here is derived from an EMBL/GenBank/DDBJ whole genome shotgun (WGS) entry which is preliminary data.</text>
</comment>
<dbReference type="SMART" id="SM00478">
    <property type="entry name" value="ENDO3c"/>
    <property type="match status" value="1"/>
</dbReference>
<dbReference type="Gene3D" id="3.40.10.10">
    <property type="entry name" value="DNA Methylphosphotriester Repair Domain"/>
    <property type="match status" value="1"/>
</dbReference>
<dbReference type="GO" id="GO:0032131">
    <property type="term" value="F:alkylated DNA binding"/>
    <property type="evidence" value="ECO:0007669"/>
    <property type="project" value="TreeGrafter"/>
</dbReference>
<dbReference type="InterPro" id="IPR037046">
    <property type="entry name" value="AlkA_N_sf"/>
</dbReference>
<dbReference type="EMBL" id="RJUK01000003">
    <property type="protein sequence ID" value="ROQ17967.1"/>
    <property type="molecule type" value="Genomic_DNA"/>
</dbReference>
<keyword evidence="6" id="KW-0479">Metal-binding</keyword>
<keyword evidence="8" id="KW-0862">Zinc</keyword>
<protein>
    <recommendedName>
        <fullName evidence="3">DNA-3-methyladenine glycosylase II</fullName>
        <ecNumber evidence="3">3.2.2.21</ecNumber>
    </recommendedName>
</protein>
<dbReference type="GO" id="GO:0006285">
    <property type="term" value="P:base-excision repair, AP site formation"/>
    <property type="evidence" value="ECO:0007669"/>
    <property type="project" value="TreeGrafter"/>
</dbReference>
<dbReference type="SMART" id="SM00342">
    <property type="entry name" value="HTH_ARAC"/>
    <property type="match status" value="1"/>
</dbReference>
<dbReference type="InterPro" id="IPR004026">
    <property type="entry name" value="Ada_DNA_repair_Zn-bd"/>
</dbReference>
<dbReference type="InterPro" id="IPR018062">
    <property type="entry name" value="HTH_AraC-typ_CS"/>
</dbReference>
<dbReference type="InterPro" id="IPR011257">
    <property type="entry name" value="DNA_glycosylase"/>
</dbReference>
<dbReference type="SUPFAM" id="SSF55945">
    <property type="entry name" value="TATA-box binding protein-like"/>
    <property type="match status" value="1"/>
</dbReference>
<keyword evidence="12" id="KW-0804">Transcription</keyword>
<dbReference type="AlphaFoldDB" id="A0A3N1NSM3"/>
<dbReference type="InterPro" id="IPR009057">
    <property type="entry name" value="Homeodomain-like_sf"/>
</dbReference>
<dbReference type="EC" id="3.2.2.21" evidence="3"/>
<dbReference type="InterPro" id="IPR018060">
    <property type="entry name" value="HTH_AraC"/>
</dbReference>
<name>A0A3N1NSM3_9GAMM</name>
<dbReference type="Gene3D" id="3.30.310.20">
    <property type="entry name" value="DNA-3-methyladenine glycosylase AlkA, N-terminal domain"/>
    <property type="match status" value="1"/>
</dbReference>
<keyword evidence="16" id="KW-1185">Reference proteome</keyword>
<dbReference type="RefSeq" id="WP_123639307.1">
    <property type="nucleotide sequence ID" value="NZ_RJUK01000003.1"/>
</dbReference>
<sequence>MTNSHYRQARLARDHRFDGRFFVAVKTTGIYCRPICPAPAPKERNVLYFDSAIAAANAGFRPCLRCRPDSAPTSWAWKGTDTTLERALRLIDDGALLTGSVTDLADRLGISSRYLGRLFQQNVGTSPKQYGLYQQVLFAKSLLQQTRLPVTEIALASGFGSVRRFNDCFASALRLTPSALRRQAHSQHPEPGIRLLLSYRPPYDWPALRDFLKTRLIDTLEWCGDNYYGRTFRLANGHSGRFTARHRPERFGFEVSLELSQPTALLPVVRTIRRLLDLDADSGTIDAHLAPVQAQLGPMRPGLRLPGIWDPFEAGVRAILGQQISVAAARNLVAQVVSEFGQPAPSQHKEYRLFPSPAMLAGHDLGSLKIPGRRRQTLLDLAELFNSQPARAAAPENWLALNGIGPWTVNYARMRGLGDSDVWLGSDLGVQKALGEQSRRWRPEDASPWQSYLTVYLWSLL</sequence>
<evidence type="ECO:0000256" key="7">
    <source>
        <dbReference type="ARBA" id="ARBA00022763"/>
    </source>
</evidence>
<evidence type="ECO:0000256" key="5">
    <source>
        <dbReference type="ARBA" id="ARBA00022679"/>
    </source>
</evidence>
<keyword evidence="11" id="KW-0010">Activator</keyword>
<dbReference type="PANTHER" id="PTHR43003">
    <property type="entry name" value="DNA-3-METHYLADENINE GLYCOSYLASE"/>
    <property type="match status" value="1"/>
</dbReference>
<evidence type="ECO:0000256" key="3">
    <source>
        <dbReference type="ARBA" id="ARBA00012000"/>
    </source>
</evidence>
<dbReference type="Pfam" id="PF12833">
    <property type="entry name" value="HTH_18"/>
    <property type="match status" value="1"/>
</dbReference>
<dbReference type="GO" id="GO:0032993">
    <property type="term" value="C:protein-DNA complex"/>
    <property type="evidence" value="ECO:0007669"/>
    <property type="project" value="TreeGrafter"/>
</dbReference>
<accession>A0A3N1NSM3</accession>
<evidence type="ECO:0000256" key="11">
    <source>
        <dbReference type="ARBA" id="ARBA00023159"/>
    </source>
</evidence>
<evidence type="ECO:0000256" key="2">
    <source>
        <dbReference type="ARBA" id="ARBA00001947"/>
    </source>
</evidence>
<dbReference type="InterPro" id="IPR051912">
    <property type="entry name" value="Alkylbase_DNA_Glycosylase/TA"/>
</dbReference>
<dbReference type="GO" id="GO:0008725">
    <property type="term" value="F:DNA-3-methyladenine glycosylase activity"/>
    <property type="evidence" value="ECO:0007669"/>
    <property type="project" value="TreeGrafter"/>
</dbReference>
<comment type="cofactor">
    <cofactor evidence="2">
        <name>Zn(2+)</name>
        <dbReference type="ChEBI" id="CHEBI:29105"/>
    </cofactor>
</comment>
<feature type="domain" description="HTH araC/xylS-type" evidence="14">
    <location>
        <begin position="85"/>
        <end position="183"/>
    </location>
</feature>
<dbReference type="Pfam" id="PF02805">
    <property type="entry name" value="Ada_Zn_binding"/>
    <property type="match status" value="1"/>
</dbReference>
<dbReference type="Pfam" id="PF06029">
    <property type="entry name" value="AlkA_N"/>
    <property type="match status" value="1"/>
</dbReference>
<dbReference type="SUPFAM" id="SSF48150">
    <property type="entry name" value="DNA-glycosylase"/>
    <property type="match status" value="1"/>
</dbReference>
<dbReference type="GO" id="GO:0005737">
    <property type="term" value="C:cytoplasm"/>
    <property type="evidence" value="ECO:0007669"/>
    <property type="project" value="TreeGrafter"/>
</dbReference>
<evidence type="ECO:0000256" key="1">
    <source>
        <dbReference type="ARBA" id="ARBA00000086"/>
    </source>
</evidence>
<dbReference type="Gene3D" id="1.10.340.30">
    <property type="entry name" value="Hypothetical protein, domain 2"/>
    <property type="match status" value="1"/>
</dbReference>
<proteinExistence type="predicted"/>
<dbReference type="SUPFAM" id="SSF46689">
    <property type="entry name" value="Homeodomain-like"/>
    <property type="match status" value="2"/>
</dbReference>
<dbReference type="PROSITE" id="PS00041">
    <property type="entry name" value="HTH_ARAC_FAMILY_1"/>
    <property type="match status" value="1"/>
</dbReference>
<dbReference type="GO" id="GO:0032259">
    <property type="term" value="P:methylation"/>
    <property type="evidence" value="ECO:0007669"/>
    <property type="project" value="UniProtKB-KW"/>
</dbReference>
<dbReference type="InterPro" id="IPR010316">
    <property type="entry name" value="AlkA_N"/>
</dbReference>
<reference evidence="15 16" key="1">
    <citation type="submission" date="2018-11" db="EMBL/GenBank/DDBJ databases">
        <title>Genomic Encyclopedia of Type Strains, Phase IV (KMG-IV): sequencing the most valuable type-strain genomes for metagenomic binning, comparative biology and taxonomic classification.</title>
        <authorList>
            <person name="Goeker M."/>
        </authorList>
    </citation>
    <scope>NUCLEOTIDE SEQUENCE [LARGE SCALE GENOMIC DNA]</scope>
    <source>
        <strain evidence="15 16">DSM 16974</strain>
    </source>
</reference>
<dbReference type="Proteomes" id="UP000273643">
    <property type="component" value="Unassembled WGS sequence"/>
</dbReference>
<dbReference type="InterPro" id="IPR035451">
    <property type="entry name" value="Ada-like_dom_sf"/>
</dbReference>
<dbReference type="InterPro" id="IPR003265">
    <property type="entry name" value="HhH-GPD_domain"/>
</dbReference>
<evidence type="ECO:0000256" key="12">
    <source>
        <dbReference type="ARBA" id="ARBA00023163"/>
    </source>
</evidence>
<dbReference type="Gene3D" id="1.10.10.60">
    <property type="entry name" value="Homeodomain-like"/>
    <property type="match status" value="1"/>
</dbReference>
<evidence type="ECO:0000256" key="4">
    <source>
        <dbReference type="ARBA" id="ARBA00022603"/>
    </source>
</evidence>
<dbReference type="OrthoDB" id="9811249at2"/>
<dbReference type="GO" id="GO:0043565">
    <property type="term" value="F:sequence-specific DNA binding"/>
    <property type="evidence" value="ECO:0007669"/>
    <property type="project" value="InterPro"/>
</dbReference>
<evidence type="ECO:0000256" key="9">
    <source>
        <dbReference type="ARBA" id="ARBA00023015"/>
    </source>
</evidence>
<organism evidence="15 16">
    <name type="scientific">Marinimicrobium koreense</name>
    <dbReference type="NCBI Taxonomy" id="306545"/>
    <lineage>
        <taxon>Bacteria</taxon>
        <taxon>Pseudomonadati</taxon>
        <taxon>Pseudomonadota</taxon>
        <taxon>Gammaproteobacteria</taxon>
        <taxon>Cellvibrionales</taxon>
        <taxon>Cellvibrionaceae</taxon>
        <taxon>Marinimicrobium</taxon>
    </lineage>
</organism>
<dbReference type="PROSITE" id="PS01124">
    <property type="entry name" value="HTH_ARAC_FAMILY_2"/>
    <property type="match status" value="1"/>
</dbReference>
<dbReference type="GO" id="GO:0008168">
    <property type="term" value="F:methyltransferase activity"/>
    <property type="evidence" value="ECO:0007669"/>
    <property type="project" value="UniProtKB-KW"/>
</dbReference>
<evidence type="ECO:0000256" key="10">
    <source>
        <dbReference type="ARBA" id="ARBA00023125"/>
    </source>
</evidence>
<dbReference type="SMART" id="SM01009">
    <property type="entry name" value="AlkA_N"/>
    <property type="match status" value="1"/>
</dbReference>
<evidence type="ECO:0000256" key="13">
    <source>
        <dbReference type="ARBA" id="ARBA00023204"/>
    </source>
</evidence>